<dbReference type="AlphaFoldDB" id="A0A0F9L4A3"/>
<dbReference type="FunFam" id="3.90.1860.10:FF:000001">
    <property type="entry name" value="tRNA-splicing ligase RtcB homolog"/>
    <property type="match status" value="1"/>
</dbReference>
<accession>A0A0F9L4A3</accession>
<keyword evidence="4" id="KW-0436">Ligase</keyword>
<protein>
    <recommendedName>
        <fullName evidence="3">3'-phosphate/5'-hydroxy nucleic acid ligase</fullName>
        <ecNumber evidence="3">6.5.1.8</ecNumber>
    </recommendedName>
</protein>
<keyword evidence="7" id="KW-0342">GTP-binding</keyword>
<keyword evidence="5" id="KW-0479">Metal-binding</keyword>
<dbReference type="GO" id="GO:0006396">
    <property type="term" value="P:RNA processing"/>
    <property type="evidence" value="ECO:0007669"/>
    <property type="project" value="InterPro"/>
</dbReference>
<evidence type="ECO:0000256" key="2">
    <source>
        <dbReference type="ARBA" id="ARBA00008071"/>
    </source>
</evidence>
<evidence type="ECO:0000256" key="9">
    <source>
        <dbReference type="ARBA" id="ARBA00047746"/>
    </source>
</evidence>
<sequence>MYNLKKIGPSKFLVPKEGKMRVDGLIIAKEELLEVIKEDKSIEQVKNVATLPGIVGYSIAMPDIHWGYGFPIGGVAAFDAETGIISPGGVGYDINCGVRIALLPIKFSELKEKYGSKIIKRIFELVPTGVGYGHRGEKHLSDSDYLNLAQKGAKWSIEQGYGIDSDLDHIESNGKIDGADISLVSNHAKDRGRKQLGTLGSGNHFIEIGKVENIYLPDIAKKWGLEKDLAYVIIHSGSRGFGHQVCQDVLNVFIKKGYAKDLPDRQLVAAPINSEDGKNYFSQMAVAANFAFNNRQQMLHLVRVAINDICSISFEDIKLLYDVCHNIAKFETYNINGKPKRLCVHRKGATRAFGPGSEELNPIFKQTGQPVLVPGDMGTASHILAGLGNDLTWRSSCHGAGRMKSRAQSSREWKGKDLKTYMREKGIEVFAKSYATIAEEMPDAYKDVDIVVDAVQEAGLANKVARLTPSYVIKG</sequence>
<evidence type="ECO:0000256" key="3">
    <source>
        <dbReference type="ARBA" id="ARBA00012726"/>
    </source>
</evidence>
<proteinExistence type="inferred from homology"/>
<dbReference type="PANTHER" id="PTHR11118">
    <property type="entry name" value="RNA-SPLICING LIGASE RTCB HOMOLOG"/>
    <property type="match status" value="1"/>
</dbReference>
<evidence type="ECO:0000256" key="4">
    <source>
        <dbReference type="ARBA" id="ARBA00022598"/>
    </source>
</evidence>
<dbReference type="Pfam" id="PF01139">
    <property type="entry name" value="RtcB"/>
    <property type="match status" value="1"/>
</dbReference>
<keyword evidence="6" id="KW-0547">Nucleotide-binding</keyword>
<dbReference type="InterPro" id="IPR001233">
    <property type="entry name" value="RtcB"/>
</dbReference>
<dbReference type="PANTHER" id="PTHR11118:SF1">
    <property type="entry name" value="RNA-SPLICING LIGASE RTCB HOMOLOG"/>
    <property type="match status" value="1"/>
</dbReference>
<evidence type="ECO:0000313" key="11">
    <source>
        <dbReference type="EMBL" id="KKM89629.1"/>
    </source>
</evidence>
<evidence type="ECO:0000256" key="10">
    <source>
        <dbReference type="ARBA" id="ARBA00049514"/>
    </source>
</evidence>
<dbReference type="PROSITE" id="PS01288">
    <property type="entry name" value="UPF0027"/>
    <property type="match status" value="1"/>
</dbReference>
<comment type="similarity">
    <text evidence="2">Belongs to the RtcB family.</text>
</comment>
<dbReference type="Gene3D" id="3.90.1860.10">
    <property type="entry name" value="tRNA-splicing ligase RtcB"/>
    <property type="match status" value="1"/>
</dbReference>
<dbReference type="EC" id="6.5.1.8" evidence="3"/>
<keyword evidence="8" id="KW-0464">Manganese</keyword>
<dbReference type="GO" id="GO:0046872">
    <property type="term" value="F:metal ion binding"/>
    <property type="evidence" value="ECO:0007669"/>
    <property type="project" value="UniProtKB-KW"/>
</dbReference>
<evidence type="ECO:0000256" key="1">
    <source>
        <dbReference type="ARBA" id="ARBA00001936"/>
    </source>
</evidence>
<comment type="catalytic activity">
    <reaction evidence="9">
        <text>a 3'-end 3'-phospho-ribonucleotide-RNA + a 5'-end dephospho-ribonucleoside-RNA + GTP = a ribonucleotidyl-ribonucleotide-RNA + GMP + diphosphate</text>
        <dbReference type="Rhea" id="RHEA:68076"/>
        <dbReference type="Rhea" id="RHEA-COMP:10463"/>
        <dbReference type="Rhea" id="RHEA-COMP:13936"/>
        <dbReference type="Rhea" id="RHEA-COMP:17355"/>
        <dbReference type="ChEBI" id="CHEBI:33019"/>
        <dbReference type="ChEBI" id="CHEBI:37565"/>
        <dbReference type="ChEBI" id="CHEBI:58115"/>
        <dbReference type="ChEBI" id="CHEBI:83062"/>
        <dbReference type="ChEBI" id="CHEBI:138284"/>
        <dbReference type="ChEBI" id="CHEBI:173118"/>
        <dbReference type="EC" id="6.5.1.8"/>
    </reaction>
</comment>
<dbReference type="GO" id="GO:0005525">
    <property type="term" value="F:GTP binding"/>
    <property type="evidence" value="ECO:0007669"/>
    <property type="project" value="UniProtKB-KW"/>
</dbReference>
<evidence type="ECO:0000256" key="7">
    <source>
        <dbReference type="ARBA" id="ARBA00023134"/>
    </source>
</evidence>
<evidence type="ECO:0000256" key="8">
    <source>
        <dbReference type="ARBA" id="ARBA00023211"/>
    </source>
</evidence>
<dbReference type="InterPro" id="IPR036025">
    <property type="entry name" value="RtcB-like_sf"/>
</dbReference>
<reference evidence="11" key="1">
    <citation type="journal article" date="2015" name="Nature">
        <title>Complex archaea that bridge the gap between prokaryotes and eukaryotes.</title>
        <authorList>
            <person name="Spang A."/>
            <person name="Saw J.H."/>
            <person name="Jorgensen S.L."/>
            <person name="Zaremba-Niedzwiedzka K."/>
            <person name="Martijn J."/>
            <person name="Lind A.E."/>
            <person name="van Eijk R."/>
            <person name="Schleper C."/>
            <person name="Guy L."/>
            <person name="Ettema T.J."/>
        </authorList>
    </citation>
    <scope>NUCLEOTIDE SEQUENCE</scope>
</reference>
<comment type="catalytic activity">
    <reaction evidence="10">
        <text>a 3'-end 2',3'-cyclophospho-ribonucleotide-RNA + a 5'-end dephospho-ribonucleoside-RNA + GTP + H2O = a ribonucleotidyl-ribonucleotide-RNA + GMP + diphosphate + H(+)</text>
        <dbReference type="Rhea" id="RHEA:68080"/>
        <dbReference type="Rhea" id="RHEA-COMP:10464"/>
        <dbReference type="Rhea" id="RHEA-COMP:13936"/>
        <dbReference type="Rhea" id="RHEA-COMP:17355"/>
        <dbReference type="ChEBI" id="CHEBI:15377"/>
        <dbReference type="ChEBI" id="CHEBI:15378"/>
        <dbReference type="ChEBI" id="CHEBI:33019"/>
        <dbReference type="ChEBI" id="CHEBI:37565"/>
        <dbReference type="ChEBI" id="CHEBI:58115"/>
        <dbReference type="ChEBI" id="CHEBI:83064"/>
        <dbReference type="ChEBI" id="CHEBI:138284"/>
        <dbReference type="ChEBI" id="CHEBI:173118"/>
        <dbReference type="EC" id="6.5.1.8"/>
    </reaction>
</comment>
<comment type="cofactor">
    <cofactor evidence="1">
        <name>Mn(2+)</name>
        <dbReference type="ChEBI" id="CHEBI:29035"/>
    </cofactor>
</comment>
<name>A0A0F9L4A3_9ZZZZ</name>
<gene>
    <name evidence="11" type="ORF">LCGC14_1246690</name>
</gene>
<evidence type="ECO:0000256" key="6">
    <source>
        <dbReference type="ARBA" id="ARBA00022741"/>
    </source>
</evidence>
<comment type="caution">
    <text evidence="11">The sequence shown here is derived from an EMBL/GenBank/DDBJ whole genome shotgun (WGS) entry which is preliminary data.</text>
</comment>
<dbReference type="GO" id="GO:0170057">
    <property type="term" value="F:RNA ligase (GTP) activity"/>
    <property type="evidence" value="ECO:0007669"/>
    <property type="project" value="UniProtKB-EC"/>
</dbReference>
<organism evidence="11">
    <name type="scientific">marine sediment metagenome</name>
    <dbReference type="NCBI Taxonomy" id="412755"/>
    <lineage>
        <taxon>unclassified sequences</taxon>
        <taxon>metagenomes</taxon>
        <taxon>ecological metagenomes</taxon>
    </lineage>
</organism>
<dbReference type="EMBL" id="LAZR01006790">
    <property type="protein sequence ID" value="KKM89629.1"/>
    <property type="molecule type" value="Genomic_DNA"/>
</dbReference>
<dbReference type="SUPFAM" id="SSF103365">
    <property type="entry name" value="Hypothetical protein PH1602"/>
    <property type="match status" value="1"/>
</dbReference>
<evidence type="ECO:0000256" key="5">
    <source>
        <dbReference type="ARBA" id="ARBA00022723"/>
    </source>
</evidence>
<dbReference type="GO" id="GO:0003972">
    <property type="term" value="F:RNA ligase (ATP) activity"/>
    <property type="evidence" value="ECO:0007669"/>
    <property type="project" value="TreeGrafter"/>
</dbReference>